<evidence type="ECO:0000256" key="3">
    <source>
        <dbReference type="ARBA" id="ARBA00022801"/>
    </source>
</evidence>
<evidence type="ECO:0000256" key="1">
    <source>
        <dbReference type="ARBA" id="ARBA00001946"/>
    </source>
</evidence>
<dbReference type="Gene3D" id="3.90.79.10">
    <property type="entry name" value="Nucleoside Triphosphate Pyrophosphohydrolase"/>
    <property type="match status" value="1"/>
</dbReference>
<gene>
    <name evidence="8" type="ORF">GCM10020369_47680</name>
</gene>
<dbReference type="RefSeq" id="WP_345730406.1">
    <property type="nucleotide sequence ID" value="NZ_BAAAYN010000030.1"/>
</dbReference>
<dbReference type="Pfam" id="PF00293">
    <property type="entry name" value="NUDIX"/>
    <property type="match status" value="1"/>
</dbReference>
<dbReference type="InterPro" id="IPR020084">
    <property type="entry name" value="NUDIX_hydrolase_CS"/>
</dbReference>
<dbReference type="Proteomes" id="UP001501676">
    <property type="component" value="Unassembled WGS sequence"/>
</dbReference>
<proteinExistence type="inferred from homology"/>
<evidence type="ECO:0000256" key="4">
    <source>
        <dbReference type="ARBA" id="ARBA00022842"/>
    </source>
</evidence>
<feature type="domain" description="Nudix hydrolase" evidence="7">
    <location>
        <begin position="39"/>
        <end position="190"/>
    </location>
</feature>
<feature type="region of interest" description="Disordered" evidence="6">
    <location>
        <begin position="1"/>
        <end position="37"/>
    </location>
</feature>
<evidence type="ECO:0000259" key="7">
    <source>
        <dbReference type="PROSITE" id="PS51462"/>
    </source>
</evidence>
<keyword evidence="3 5" id="KW-0378">Hydrolase</keyword>
<dbReference type="InterPro" id="IPR015797">
    <property type="entry name" value="NUDIX_hydrolase-like_dom_sf"/>
</dbReference>
<keyword evidence="9" id="KW-1185">Reference proteome</keyword>
<dbReference type="SUPFAM" id="SSF55811">
    <property type="entry name" value="Nudix"/>
    <property type="match status" value="1"/>
</dbReference>
<dbReference type="PRINTS" id="PR00502">
    <property type="entry name" value="NUDIXFAMILY"/>
</dbReference>
<evidence type="ECO:0000313" key="9">
    <source>
        <dbReference type="Proteomes" id="UP001501676"/>
    </source>
</evidence>
<sequence length="205" mass="22485">MADAADAQADAVGARVRRAEWEQPRAAGSVEPPGAPPRPWRLSGRMLVLDPADRVLLLRSRDPEYPEVGDWWEVPGGGVDPGEDTVDAALREVLEETGIAVDRNCVVPAATGGGPAVWSQELTYLWLGRRRWSRQAIHLACPPVTPEPVAELRYTPEEQATFLVAEWVPVAEIRRLPRTFPDGLADLLPRLRAGEVLDAGFAVWC</sequence>
<name>A0ABP6T2Z6_9ACTN</name>
<comment type="cofactor">
    <cofactor evidence="1">
        <name>Mg(2+)</name>
        <dbReference type="ChEBI" id="CHEBI:18420"/>
    </cofactor>
</comment>
<comment type="caution">
    <text evidence="8">The sequence shown here is derived from an EMBL/GenBank/DDBJ whole genome shotgun (WGS) entry which is preliminary data.</text>
</comment>
<dbReference type="InterPro" id="IPR020476">
    <property type="entry name" value="Nudix_hydrolase"/>
</dbReference>
<dbReference type="PROSITE" id="PS51462">
    <property type="entry name" value="NUDIX"/>
    <property type="match status" value="1"/>
</dbReference>
<organism evidence="8 9">
    <name type="scientific">Cryptosporangium minutisporangium</name>
    <dbReference type="NCBI Taxonomy" id="113569"/>
    <lineage>
        <taxon>Bacteria</taxon>
        <taxon>Bacillati</taxon>
        <taxon>Actinomycetota</taxon>
        <taxon>Actinomycetes</taxon>
        <taxon>Cryptosporangiales</taxon>
        <taxon>Cryptosporangiaceae</taxon>
        <taxon>Cryptosporangium</taxon>
    </lineage>
</organism>
<reference evidence="9" key="1">
    <citation type="journal article" date="2019" name="Int. J. Syst. Evol. Microbiol.">
        <title>The Global Catalogue of Microorganisms (GCM) 10K type strain sequencing project: providing services to taxonomists for standard genome sequencing and annotation.</title>
        <authorList>
            <consortium name="The Broad Institute Genomics Platform"/>
            <consortium name="The Broad Institute Genome Sequencing Center for Infectious Disease"/>
            <person name="Wu L."/>
            <person name="Ma J."/>
        </authorList>
    </citation>
    <scope>NUCLEOTIDE SEQUENCE [LARGE SCALE GENOMIC DNA]</scope>
    <source>
        <strain evidence="9">JCM 9458</strain>
    </source>
</reference>
<dbReference type="PROSITE" id="PS00893">
    <property type="entry name" value="NUDIX_BOX"/>
    <property type="match status" value="1"/>
</dbReference>
<evidence type="ECO:0000313" key="8">
    <source>
        <dbReference type="EMBL" id="GAA3391095.1"/>
    </source>
</evidence>
<protein>
    <recommendedName>
        <fullName evidence="7">Nudix hydrolase domain-containing protein</fullName>
    </recommendedName>
</protein>
<evidence type="ECO:0000256" key="5">
    <source>
        <dbReference type="RuleBase" id="RU003476"/>
    </source>
</evidence>
<comment type="similarity">
    <text evidence="2 5">Belongs to the Nudix hydrolase family.</text>
</comment>
<feature type="compositionally biased region" description="Low complexity" evidence="6">
    <location>
        <begin position="1"/>
        <end position="14"/>
    </location>
</feature>
<dbReference type="InterPro" id="IPR000086">
    <property type="entry name" value="NUDIX_hydrolase_dom"/>
</dbReference>
<keyword evidence="4" id="KW-0460">Magnesium</keyword>
<dbReference type="EMBL" id="BAAAYN010000030">
    <property type="protein sequence ID" value="GAA3391095.1"/>
    <property type="molecule type" value="Genomic_DNA"/>
</dbReference>
<evidence type="ECO:0000256" key="6">
    <source>
        <dbReference type="SAM" id="MobiDB-lite"/>
    </source>
</evidence>
<accession>A0ABP6T2Z6</accession>
<dbReference type="PANTHER" id="PTHR43046">
    <property type="entry name" value="GDP-MANNOSE MANNOSYL HYDROLASE"/>
    <property type="match status" value="1"/>
</dbReference>
<evidence type="ECO:0000256" key="2">
    <source>
        <dbReference type="ARBA" id="ARBA00005582"/>
    </source>
</evidence>
<dbReference type="PANTHER" id="PTHR43046:SF12">
    <property type="entry name" value="GDP-MANNOSE MANNOSYL HYDROLASE"/>
    <property type="match status" value="1"/>
</dbReference>